<accession>A0A140LCJ0</accession>
<dbReference type="STRING" id="520762.AN619_02400"/>
<proteinExistence type="predicted"/>
<dbReference type="Proteomes" id="UP000070456">
    <property type="component" value="Unassembled WGS sequence"/>
</dbReference>
<dbReference type="AlphaFoldDB" id="A0A140LCJ0"/>
<reference evidence="1 2" key="1">
    <citation type="submission" date="2015-12" db="EMBL/GenBank/DDBJ databases">
        <title>Draft genome sequence of the thermoanaerobe Thermotalea metallivorans, an isolate from the runoff channel of the Great Artesian Basin, Australia.</title>
        <authorList>
            <person name="Patel B.K."/>
        </authorList>
    </citation>
    <scope>NUCLEOTIDE SEQUENCE [LARGE SCALE GENOMIC DNA]</scope>
    <source>
        <strain evidence="1 2">B2-1</strain>
    </source>
</reference>
<name>A0A140LCJ0_9FIRM</name>
<evidence type="ECO:0000313" key="2">
    <source>
        <dbReference type="Proteomes" id="UP000070456"/>
    </source>
</evidence>
<sequence>MGDLKQKYNALLKRYRNAEKWIDDPARTREEIEKYYGHYLQIINGLNHYLAQLKRMGVFPTTKEILEGFILERP</sequence>
<protein>
    <submittedName>
        <fullName evidence="1">Uncharacterized protein</fullName>
    </submittedName>
</protein>
<evidence type="ECO:0000313" key="1">
    <source>
        <dbReference type="EMBL" id="KXG78265.1"/>
    </source>
</evidence>
<gene>
    <name evidence="1" type="ORF">AN619_02400</name>
</gene>
<keyword evidence="2" id="KW-1185">Reference proteome</keyword>
<organism evidence="1 2">
    <name type="scientific">Thermotalea metallivorans</name>
    <dbReference type="NCBI Taxonomy" id="520762"/>
    <lineage>
        <taxon>Bacteria</taxon>
        <taxon>Bacillati</taxon>
        <taxon>Bacillota</taxon>
        <taxon>Clostridia</taxon>
        <taxon>Peptostreptococcales</taxon>
        <taxon>Thermotaleaceae</taxon>
        <taxon>Thermotalea</taxon>
    </lineage>
</organism>
<dbReference type="EMBL" id="LOEE01000006">
    <property type="protein sequence ID" value="KXG78265.1"/>
    <property type="molecule type" value="Genomic_DNA"/>
</dbReference>
<dbReference type="RefSeq" id="WP_068554265.1">
    <property type="nucleotide sequence ID" value="NZ_LOEE01000006.1"/>
</dbReference>
<comment type="caution">
    <text evidence="1">The sequence shown here is derived from an EMBL/GenBank/DDBJ whole genome shotgun (WGS) entry which is preliminary data.</text>
</comment>